<sequence length="73" mass="8278">MTTDLRGSRPPPNRPPEVDRVPRRTRPPARSRDPRPRPLRRADPRRPAVPAGRGGPLVLRRPRRPRAGEGALR</sequence>
<evidence type="ECO:0000313" key="2">
    <source>
        <dbReference type="EMBL" id="CAA9290522.1"/>
    </source>
</evidence>
<reference evidence="2" key="1">
    <citation type="submission" date="2020-02" db="EMBL/GenBank/DDBJ databases">
        <authorList>
            <person name="Meier V. D."/>
        </authorList>
    </citation>
    <scope>NUCLEOTIDE SEQUENCE</scope>
    <source>
        <strain evidence="2">AVDCRST_MAG54</strain>
    </source>
</reference>
<gene>
    <name evidence="2" type="ORF">AVDCRST_MAG54-4397</name>
</gene>
<feature type="compositionally biased region" description="Low complexity" evidence="1">
    <location>
        <begin position="48"/>
        <end position="59"/>
    </location>
</feature>
<accession>A0A6J4JXZ2</accession>
<feature type="compositionally biased region" description="Basic and acidic residues" evidence="1">
    <location>
        <begin position="30"/>
        <end position="46"/>
    </location>
</feature>
<proteinExistence type="predicted"/>
<dbReference type="AlphaFoldDB" id="A0A6J4JXZ2"/>
<organism evidence="2">
    <name type="scientific">uncultured Actinomycetospora sp</name>
    <dbReference type="NCBI Taxonomy" id="1135996"/>
    <lineage>
        <taxon>Bacteria</taxon>
        <taxon>Bacillati</taxon>
        <taxon>Actinomycetota</taxon>
        <taxon>Actinomycetes</taxon>
        <taxon>Pseudonocardiales</taxon>
        <taxon>Pseudonocardiaceae</taxon>
        <taxon>Actinomycetospora</taxon>
        <taxon>environmental samples</taxon>
    </lineage>
</organism>
<dbReference type="EMBL" id="CADCTH010000551">
    <property type="protein sequence ID" value="CAA9290522.1"/>
    <property type="molecule type" value="Genomic_DNA"/>
</dbReference>
<feature type="region of interest" description="Disordered" evidence="1">
    <location>
        <begin position="1"/>
        <end position="73"/>
    </location>
</feature>
<protein>
    <submittedName>
        <fullName evidence="2">Uncharacterized protein</fullName>
    </submittedName>
</protein>
<name>A0A6J4JXZ2_9PSEU</name>
<evidence type="ECO:0000256" key="1">
    <source>
        <dbReference type="SAM" id="MobiDB-lite"/>
    </source>
</evidence>